<evidence type="ECO:0000256" key="3">
    <source>
        <dbReference type="ARBA" id="ARBA00022692"/>
    </source>
</evidence>
<feature type="transmembrane region" description="Helical" evidence="6">
    <location>
        <begin position="144"/>
        <end position="163"/>
    </location>
</feature>
<dbReference type="EMBL" id="FWWT01000013">
    <property type="protein sequence ID" value="SMB87198.1"/>
    <property type="molecule type" value="Genomic_DNA"/>
</dbReference>
<feature type="transmembrane region" description="Helical" evidence="6">
    <location>
        <begin position="37"/>
        <end position="59"/>
    </location>
</feature>
<dbReference type="AlphaFoldDB" id="A0A1W1V1L3"/>
<dbReference type="SUPFAM" id="SSF161070">
    <property type="entry name" value="SNF-like"/>
    <property type="match status" value="1"/>
</dbReference>
<feature type="transmembrane region" description="Helical" evidence="6">
    <location>
        <begin position="370"/>
        <end position="390"/>
    </location>
</feature>
<keyword evidence="2" id="KW-0813">Transport</keyword>
<feature type="transmembrane region" description="Helical" evidence="6">
    <location>
        <begin position="299"/>
        <end position="320"/>
    </location>
</feature>
<dbReference type="PANTHER" id="PTHR42948">
    <property type="entry name" value="TRANSPORTER"/>
    <property type="match status" value="1"/>
</dbReference>
<dbReference type="RefSeq" id="WP_084052641.1">
    <property type="nucleotide sequence ID" value="NZ_FWWT01000013.1"/>
</dbReference>
<evidence type="ECO:0000313" key="7">
    <source>
        <dbReference type="EMBL" id="SMB87198.1"/>
    </source>
</evidence>
<keyword evidence="3 6" id="KW-0812">Transmembrane</keyword>
<feature type="transmembrane region" description="Helical" evidence="6">
    <location>
        <begin position="215"/>
        <end position="239"/>
    </location>
</feature>
<name>A0A1W1V1L3_DESTI</name>
<proteinExistence type="predicted"/>
<evidence type="ECO:0000256" key="1">
    <source>
        <dbReference type="ARBA" id="ARBA00004141"/>
    </source>
</evidence>
<keyword evidence="5 6" id="KW-0472">Membrane</keyword>
<dbReference type="GO" id="GO:0016020">
    <property type="term" value="C:membrane"/>
    <property type="evidence" value="ECO:0007669"/>
    <property type="project" value="UniProtKB-SubCell"/>
</dbReference>
<feature type="transmembrane region" description="Helical" evidence="6">
    <location>
        <begin position="12"/>
        <end position="31"/>
    </location>
</feature>
<dbReference type="CDD" id="cd10336">
    <property type="entry name" value="SLC6sbd_Tyt1-Like"/>
    <property type="match status" value="1"/>
</dbReference>
<feature type="transmembrane region" description="Helical" evidence="6">
    <location>
        <begin position="341"/>
        <end position="358"/>
    </location>
</feature>
<evidence type="ECO:0000313" key="8">
    <source>
        <dbReference type="Proteomes" id="UP000192731"/>
    </source>
</evidence>
<organism evidence="7 8">
    <name type="scientific">Desulfonispora thiosulfatigenes DSM 11270</name>
    <dbReference type="NCBI Taxonomy" id="656914"/>
    <lineage>
        <taxon>Bacteria</taxon>
        <taxon>Bacillati</taxon>
        <taxon>Bacillota</taxon>
        <taxon>Clostridia</taxon>
        <taxon>Eubacteriales</taxon>
        <taxon>Peptococcaceae</taxon>
        <taxon>Desulfonispora</taxon>
    </lineage>
</organism>
<dbReference type="PANTHER" id="PTHR42948:SF1">
    <property type="entry name" value="TRANSPORTER"/>
    <property type="match status" value="1"/>
</dbReference>
<protein>
    <submittedName>
        <fullName evidence="7">Neurotransmitter:Na+ symporter, NSS family</fullName>
    </submittedName>
</protein>
<dbReference type="PRINTS" id="PR00176">
    <property type="entry name" value="NANEUSMPORT"/>
</dbReference>
<evidence type="ECO:0000256" key="6">
    <source>
        <dbReference type="SAM" id="Phobius"/>
    </source>
</evidence>
<accession>A0A1W1V1L3</accession>
<gene>
    <name evidence="7" type="ORF">SAMN00017405_1251</name>
</gene>
<dbReference type="InterPro" id="IPR000175">
    <property type="entry name" value="Na/ntran_symport"/>
</dbReference>
<keyword evidence="8" id="KW-1185">Reference proteome</keyword>
<dbReference type="Pfam" id="PF00209">
    <property type="entry name" value="SNF"/>
    <property type="match status" value="2"/>
</dbReference>
<feature type="transmembrane region" description="Helical" evidence="6">
    <location>
        <begin position="90"/>
        <end position="114"/>
    </location>
</feature>
<feature type="transmembrane region" description="Helical" evidence="6">
    <location>
        <begin position="175"/>
        <end position="203"/>
    </location>
</feature>
<dbReference type="InterPro" id="IPR037272">
    <property type="entry name" value="SNS_sf"/>
</dbReference>
<dbReference type="NCBIfam" id="NF037979">
    <property type="entry name" value="Na_transp"/>
    <property type="match status" value="1"/>
</dbReference>
<reference evidence="7 8" key="1">
    <citation type="submission" date="2017-04" db="EMBL/GenBank/DDBJ databases">
        <authorList>
            <person name="Afonso C.L."/>
            <person name="Miller P.J."/>
            <person name="Scott M.A."/>
            <person name="Spackman E."/>
            <person name="Goraichik I."/>
            <person name="Dimitrov K.M."/>
            <person name="Suarez D.L."/>
            <person name="Swayne D.E."/>
        </authorList>
    </citation>
    <scope>NUCLEOTIDE SEQUENCE [LARGE SCALE GENOMIC DNA]</scope>
    <source>
        <strain evidence="7 8">DSM 11270</strain>
    </source>
</reference>
<evidence type="ECO:0000256" key="4">
    <source>
        <dbReference type="ARBA" id="ARBA00022989"/>
    </source>
</evidence>
<evidence type="ECO:0000256" key="5">
    <source>
        <dbReference type="ARBA" id="ARBA00023136"/>
    </source>
</evidence>
<dbReference type="OrthoDB" id="9762833at2"/>
<keyword evidence="4 6" id="KW-1133">Transmembrane helix</keyword>
<dbReference type="PROSITE" id="PS50267">
    <property type="entry name" value="NA_NEUROTRAN_SYMP_3"/>
    <property type="match status" value="1"/>
</dbReference>
<feature type="transmembrane region" description="Helical" evidence="6">
    <location>
        <begin position="417"/>
        <end position="436"/>
    </location>
</feature>
<feature type="transmembrane region" description="Helical" evidence="6">
    <location>
        <begin position="259"/>
        <end position="279"/>
    </location>
</feature>
<dbReference type="Proteomes" id="UP000192731">
    <property type="component" value="Unassembled WGS sequence"/>
</dbReference>
<dbReference type="InterPro" id="IPR047218">
    <property type="entry name" value="YocR/YhdH-like"/>
</dbReference>
<comment type="subcellular location">
    <subcellularLocation>
        <location evidence="1">Membrane</location>
        <topology evidence="1">Multi-pass membrane protein</topology>
    </subcellularLocation>
</comment>
<evidence type="ECO:0000256" key="2">
    <source>
        <dbReference type="ARBA" id="ARBA00022448"/>
    </source>
</evidence>
<sequence length="437" mass="47890">MEQRENFSGKLGFVLACLGSAIGLGNIWMFPWRLAEFGGAAFLIPYFICIYTLGVTGLMGEFGFGRSKRAGALKGIQEVFKEKNLPFGRIVGLIPTLAVAGTLIFYTIVVGWVLRYLFASFQGAFNTVDIPSYFNNFAGTTQSIGWHFLAIIFTVSVVAFGVSKGIERINKIIMPALFVIFVILLFRSLTLDGAVLGLKYLLIPDWSYLLKPITWIMALGQAFFTVSLNGAGMVVYGSYLKKDIDIKSSAIHVAIYDTLAALLAAFIIIPAVFAFGLDLNAGPSLLFITMPHIFGEMPFGYLFSIMFFVSIMFAAISSAINMLEAPVEAFLSQINTTRLRAVIIIASIAFIIGIPLDLSMDRFGAWADFITIYLAPLGSLITAIVFFWLYGANRARNDINIGGLSPVGSWFEPVAKYFYTFSVILVLVLGIIYNGIG</sequence>